<accession>A0ABS6C880</accession>
<dbReference type="EMBL" id="JAHLEM010000023">
    <property type="protein sequence ID" value="MBU3863105.1"/>
    <property type="molecule type" value="Genomic_DNA"/>
</dbReference>
<evidence type="ECO:0000256" key="1">
    <source>
        <dbReference type="SAM" id="Phobius"/>
    </source>
</evidence>
<keyword evidence="1" id="KW-0812">Transmembrane</keyword>
<keyword evidence="3" id="KW-1185">Reference proteome</keyword>
<organism evidence="2 3">
    <name type="scientific">Streptomyces niphimycinicus</name>
    <dbReference type="NCBI Taxonomy" id="2842201"/>
    <lineage>
        <taxon>Bacteria</taxon>
        <taxon>Bacillati</taxon>
        <taxon>Actinomycetota</taxon>
        <taxon>Actinomycetes</taxon>
        <taxon>Kitasatosporales</taxon>
        <taxon>Streptomycetaceae</taxon>
        <taxon>Streptomyces</taxon>
    </lineage>
</organism>
<gene>
    <name evidence="2" type="ORF">KN815_03020</name>
</gene>
<comment type="caution">
    <text evidence="2">The sequence shown here is derived from an EMBL/GenBank/DDBJ whole genome shotgun (WGS) entry which is preliminary data.</text>
</comment>
<dbReference type="RefSeq" id="WP_216339884.1">
    <property type="nucleotide sequence ID" value="NZ_JAHLEM010000023.1"/>
</dbReference>
<name>A0ABS6C880_9ACTN</name>
<evidence type="ECO:0000313" key="2">
    <source>
        <dbReference type="EMBL" id="MBU3863105.1"/>
    </source>
</evidence>
<dbReference type="Proteomes" id="UP000720508">
    <property type="component" value="Unassembled WGS sequence"/>
</dbReference>
<sequence length="90" mass="9496">MRGYRAWKRHVTLAMVGYALPAVAAARGRGPRMPSRAHVINYPQHGRRGHQPVICLAPVVLGGAGIPLGLGLAGSVTAIVVFGYDALRAE</sequence>
<reference evidence="2 3" key="1">
    <citation type="submission" date="2021-06" db="EMBL/GenBank/DDBJ databases">
        <authorList>
            <person name="Pan X."/>
        </authorList>
    </citation>
    <scope>NUCLEOTIDE SEQUENCE [LARGE SCALE GENOMIC DNA]</scope>
    <source>
        <strain evidence="2 3">4503</strain>
    </source>
</reference>
<protein>
    <submittedName>
        <fullName evidence="2">Uncharacterized protein</fullName>
    </submittedName>
</protein>
<keyword evidence="1" id="KW-1133">Transmembrane helix</keyword>
<evidence type="ECO:0000313" key="3">
    <source>
        <dbReference type="Proteomes" id="UP000720508"/>
    </source>
</evidence>
<keyword evidence="1" id="KW-0472">Membrane</keyword>
<proteinExistence type="predicted"/>
<feature type="transmembrane region" description="Helical" evidence="1">
    <location>
        <begin position="66"/>
        <end position="87"/>
    </location>
</feature>